<name>A0A6J7XJT0_9CAUD</name>
<proteinExistence type="predicted"/>
<dbReference type="EMBL" id="LR798460">
    <property type="protein sequence ID" value="CAB5237972.1"/>
    <property type="molecule type" value="Genomic_DNA"/>
</dbReference>
<accession>A0A6J7XJT0</accession>
<reference evidence="1" key="1">
    <citation type="submission" date="2020-05" db="EMBL/GenBank/DDBJ databases">
        <authorList>
            <person name="Chiriac C."/>
            <person name="Salcher M."/>
            <person name="Ghai R."/>
            <person name="Kavagutti S V."/>
        </authorList>
    </citation>
    <scope>NUCLEOTIDE SEQUENCE</scope>
</reference>
<gene>
    <name evidence="1" type="ORF">UFOVP142_52</name>
</gene>
<sequence>MTMNHRRLPDVCHKCKEPWHGCTCECQVCEEFMCDCICEEEEEEEEGPDDAE</sequence>
<organism evidence="1">
    <name type="scientific">uncultured Caudovirales phage</name>
    <dbReference type="NCBI Taxonomy" id="2100421"/>
    <lineage>
        <taxon>Viruses</taxon>
        <taxon>Duplodnaviria</taxon>
        <taxon>Heunggongvirae</taxon>
        <taxon>Uroviricota</taxon>
        <taxon>Caudoviricetes</taxon>
        <taxon>Peduoviridae</taxon>
        <taxon>Maltschvirus</taxon>
        <taxon>Maltschvirus maltsch</taxon>
    </lineage>
</organism>
<protein>
    <submittedName>
        <fullName evidence="1">Uncharacterized protein</fullName>
    </submittedName>
</protein>
<evidence type="ECO:0000313" key="1">
    <source>
        <dbReference type="EMBL" id="CAB5237972.1"/>
    </source>
</evidence>